<dbReference type="OrthoDB" id="307419at2157"/>
<evidence type="ECO:0000313" key="3">
    <source>
        <dbReference type="EMBL" id="SFR35342.1"/>
    </source>
</evidence>
<name>A0A1I6FZJ1_9EURY</name>
<keyword evidence="1" id="KW-0472">Membrane</keyword>
<reference evidence="4" key="1">
    <citation type="submission" date="2016-10" db="EMBL/GenBank/DDBJ databases">
        <authorList>
            <person name="Varghese N."/>
            <person name="Submissions S."/>
        </authorList>
    </citation>
    <scope>NUCLEOTIDE SEQUENCE [LARGE SCALE GENOMIC DNA]</scope>
    <source>
        <strain evidence="4">CGMCC 1.8711</strain>
    </source>
</reference>
<dbReference type="Pfam" id="PF25938">
    <property type="entry name" value="DUF7981"/>
    <property type="match status" value="1"/>
</dbReference>
<protein>
    <recommendedName>
        <fullName evidence="2">DUF7981 domain-containing protein</fullName>
    </recommendedName>
</protein>
<keyword evidence="1" id="KW-1133">Transmembrane helix</keyword>
<evidence type="ECO:0000256" key="1">
    <source>
        <dbReference type="SAM" id="Phobius"/>
    </source>
</evidence>
<evidence type="ECO:0000259" key="2">
    <source>
        <dbReference type="Pfam" id="PF25938"/>
    </source>
</evidence>
<dbReference type="InterPro" id="IPR058287">
    <property type="entry name" value="DUF7981"/>
</dbReference>
<dbReference type="STRING" id="555875.SAMN04488124_0603"/>
<dbReference type="Proteomes" id="UP000243250">
    <property type="component" value="Unassembled WGS sequence"/>
</dbReference>
<feature type="domain" description="DUF7981" evidence="2">
    <location>
        <begin position="1"/>
        <end position="67"/>
    </location>
</feature>
<organism evidence="3 4">
    <name type="scientific">Halogeometricum limi</name>
    <dbReference type="NCBI Taxonomy" id="555875"/>
    <lineage>
        <taxon>Archaea</taxon>
        <taxon>Methanobacteriati</taxon>
        <taxon>Methanobacteriota</taxon>
        <taxon>Stenosarchaea group</taxon>
        <taxon>Halobacteria</taxon>
        <taxon>Halobacteriales</taxon>
        <taxon>Haloferacaceae</taxon>
        <taxon>Halogeometricum</taxon>
    </lineage>
</organism>
<keyword evidence="1" id="KW-0812">Transmembrane</keyword>
<feature type="transmembrane region" description="Helical" evidence="1">
    <location>
        <begin position="34"/>
        <end position="56"/>
    </location>
</feature>
<dbReference type="AlphaFoldDB" id="A0A1I6FZJ1"/>
<evidence type="ECO:0000313" key="4">
    <source>
        <dbReference type="Proteomes" id="UP000243250"/>
    </source>
</evidence>
<proteinExistence type="predicted"/>
<gene>
    <name evidence="3" type="ORF">SAMN04488124_0603</name>
</gene>
<dbReference type="RefSeq" id="WP_089876610.1">
    <property type="nucleotide sequence ID" value="NZ_FOYS01000001.1"/>
</dbReference>
<sequence length="67" mass="6749">MSRRKSAALWGVVGALTFLVLVQGYQLVVAALGVGISTMGALAVGVGVVVGSASYVTENRLAAKGRT</sequence>
<dbReference type="EMBL" id="FOYS01000001">
    <property type="protein sequence ID" value="SFR35342.1"/>
    <property type="molecule type" value="Genomic_DNA"/>
</dbReference>
<accession>A0A1I6FZJ1</accession>
<keyword evidence="4" id="KW-1185">Reference proteome</keyword>